<dbReference type="AlphaFoldDB" id="A0AAD5RD24"/>
<dbReference type="Proteomes" id="UP001196413">
    <property type="component" value="Unassembled WGS sequence"/>
</dbReference>
<dbReference type="InterPro" id="IPR000571">
    <property type="entry name" value="Znf_CCCH"/>
</dbReference>
<feature type="region of interest" description="Disordered" evidence="6">
    <location>
        <begin position="387"/>
        <end position="409"/>
    </location>
</feature>
<feature type="region of interest" description="Disordered" evidence="6">
    <location>
        <begin position="424"/>
        <end position="471"/>
    </location>
</feature>
<evidence type="ECO:0000313" key="9">
    <source>
        <dbReference type="Proteomes" id="UP001196413"/>
    </source>
</evidence>
<dbReference type="GO" id="GO:0003730">
    <property type="term" value="F:mRNA 3'-UTR binding"/>
    <property type="evidence" value="ECO:0007669"/>
    <property type="project" value="TreeGrafter"/>
</dbReference>
<dbReference type="InterPro" id="IPR036855">
    <property type="entry name" value="Znf_CCCH_sf"/>
</dbReference>
<evidence type="ECO:0000256" key="4">
    <source>
        <dbReference type="ARBA" id="ARBA00022833"/>
    </source>
</evidence>
<feature type="zinc finger region" description="C3H1-type" evidence="5">
    <location>
        <begin position="237"/>
        <end position="265"/>
    </location>
</feature>
<organism evidence="8 9">
    <name type="scientific">Parelaphostrongylus tenuis</name>
    <name type="common">Meningeal worm</name>
    <dbReference type="NCBI Taxonomy" id="148309"/>
    <lineage>
        <taxon>Eukaryota</taxon>
        <taxon>Metazoa</taxon>
        <taxon>Ecdysozoa</taxon>
        <taxon>Nematoda</taxon>
        <taxon>Chromadorea</taxon>
        <taxon>Rhabditida</taxon>
        <taxon>Rhabditina</taxon>
        <taxon>Rhabditomorpha</taxon>
        <taxon>Strongyloidea</taxon>
        <taxon>Metastrongylidae</taxon>
        <taxon>Parelaphostrongylus</taxon>
    </lineage>
</organism>
<feature type="region of interest" description="Disordered" evidence="6">
    <location>
        <begin position="102"/>
        <end position="128"/>
    </location>
</feature>
<keyword evidence="1 5" id="KW-0479">Metal-binding</keyword>
<dbReference type="PANTHER" id="PTHR12547:SF71">
    <property type="entry name" value="CCCH-TYPE ZINC FINGER PROTEIN MOE-3-RELATED"/>
    <property type="match status" value="1"/>
</dbReference>
<feature type="zinc finger region" description="C3H1-type" evidence="5">
    <location>
        <begin position="279"/>
        <end position="307"/>
    </location>
</feature>
<dbReference type="PANTHER" id="PTHR12547">
    <property type="entry name" value="CCCH ZINC FINGER/TIS11-RELATED"/>
    <property type="match status" value="1"/>
</dbReference>
<evidence type="ECO:0000256" key="6">
    <source>
        <dbReference type="SAM" id="MobiDB-lite"/>
    </source>
</evidence>
<keyword evidence="2" id="KW-0677">Repeat</keyword>
<dbReference type="SMART" id="SM00356">
    <property type="entry name" value="ZnF_C3H1"/>
    <property type="match status" value="2"/>
</dbReference>
<dbReference type="PROSITE" id="PS50103">
    <property type="entry name" value="ZF_C3H1"/>
    <property type="match status" value="2"/>
</dbReference>
<dbReference type="InterPro" id="IPR045877">
    <property type="entry name" value="ZFP36-like"/>
</dbReference>
<sequence>MDNHARHFWICSPLVRFDKFSQLFASAHMCRVWVYSNIQTLSACDGGRGLCCFAVDLLNQSTKSMFYCQDGSLQQLSRKHSTSAICQTSSLSPPASSTELALHSTSSLAPPLPSSSSSSASRPPSPGLQITHLLHQTANLLAVNAQLRKEIEQVRSGVNVNLAPAGATSGTPPVTSVLTPSNCIPQSHQQKFLPFLPLSGNSLAFDSEMPYIHDTHHHNNQHNGRPPAGKKALNPDSYKTVMCQAWLESKMCAFGENCRFAHGEAELRPVRSVPCQINKYKTKLCDKYTTTGLCPYGDRCLFIHPDHGTNAYIRPDKLVEVSRRHALADMQFLASLNPTRTIAPPAVSYLPGHPAVTQILPPPGFQSHLPAKVKTLYNRGSVMYGSCGNNTNGGQTRPQLRPHPSWPLEPSTFFREKTDEFLTSSPVDGAVGGSKESWEQSSTPAGSSSGYMSGGSTPSGTSPFSTVSSSSLHLNLTDDDRDFDIFNLTVGLDHIAKDLAKTLELW</sequence>
<feature type="domain" description="C3H1-type" evidence="7">
    <location>
        <begin position="237"/>
        <end position="265"/>
    </location>
</feature>
<dbReference type="GO" id="GO:0030154">
    <property type="term" value="P:cell differentiation"/>
    <property type="evidence" value="ECO:0007669"/>
    <property type="project" value="UniProtKB-ARBA"/>
</dbReference>
<feature type="compositionally biased region" description="Polar residues" evidence="6">
    <location>
        <begin position="387"/>
        <end position="398"/>
    </location>
</feature>
<evidence type="ECO:0000256" key="2">
    <source>
        <dbReference type="ARBA" id="ARBA00022737"/>
    </source>
</evidence>
<gene>
    <name evidence="8" type="ORF">KIN20_036269</name>
</gene>
<accession>A0AAD5RD24</accession>
<dbReference type="EMBL" id="JAHQIW010007343">
    <property type="protein sequence ID" value="KAJ1373766.1"/>
    <property type="molecule type" value="Genomic_DNA"/>
</dbReference>
<protein>
    <recommendedName>
        <fullName evidence="7">C3H1-type domain-containing protein</fullName>
    </recommendedName>
</protein>
<evidence type="ECO:0000256" key="3">
    <source>
        <dbReference type="ARBA" id="ARBA00022771"/>
    </source>
</evidence>
<dbReference type="FunFam" id="4.10.1000.10:FF:000001">
    <property type="entry name" value="zinc finger CCCH domain-containing protein 15-like"/>
    <property type="match status" value="1"/>
</dbReference>
<keyword evidence="3 5" id="KW-0863">Zinc-finger</keyword>
<dbReference type="Pfam" id="PF00642">
    <property type="entry name" value="zf-CCCH"/>
    <property type="match status" value="2"/>
</dbReference>
<name>A0AAD5RD24_PARTN</name>
<dbReference type="GO" id="GO:0043186">
    <property type="term" value="C:P granule"/>
    <property type="evidence" value="ECO:0007669"/>
    <property type="project" value="UniProtKB-ARBA"/>
</dbReference>
<evidence type="ECO:0000313" key="8">
    <source>
        <dbReference type="EMBL" id="KAJ1373766.1"/>
    </source>
</evidence>
<dbReference type="SUPFAM" id="SSF90229">
    <property type="entry name" value="CCCH zinc finger"/>
    <property type="match status" value="2"/>
</dbReference>
<dbReference type="GO" id="GO:0010468">
    <property type="term" value="P:regulation of gene expression"/>
    <property type="evidence" value="ECO:0007669"/>
    <property type="project" value="UniProtKB-ARBA"/>
</dbReference>
<dbReference type="Gene3D" id="4.10.1000.10">
    <property type="entry name" value="Zinc finger, CCCH-type"/>
    <property type="match status" value="2"/>
</dbReference>
<keyword evidence="4 5" id="KW-0862">Zinc</keyword>
<keyword evidence="9" id="KW-1185">Reference proteome</keyword>
<feature type="compositionally biased region" description="Low complexity" evidence="6">
    <location>
        <begin position="444"/>
        <end position="471"/>
    </location>
</feature>
<dbReference type="GO" id="GO:0080090">
    <property type="term" value="P:regulation of primary metabolic process"/>
    <property type="evidence" value="ECO:0007669"/>
    <property type="project" value="UniProtKB-ARBA"/>
</dbReference>
<feature type="compositionally biased region" description="Low complexity" evidence="6">
    <location>
        <begin position="102"/>
        <end position="122"/>
    </location>
</feature>
<dbReference type="FunFam" id="4.10.1000.10:FF:000018">
    <property type="entry name" value="Zinc finger protein"/>
    <property type="match status" value="1"/>
</dbReference>
<evidence type="ECO:0000259" key="7">
    <source>
        <dbReference type="PROSITE" id="PS50103"/>
    </source>
</evidence>
<feature type="domain" description="C3H1-type" evidence="7">
    <location>
        <begin position="279"/>
        <end position="307"/>
    </location>
</feature>
<feature type="region of interest" description="Disordered" evidence="6">
    <location>
        <begin position="214"/>
        <end position="233"/>
    </location>
</feature>
<dbReference type="GO" id="GO:0005829">
    <property type="term" value="C:cytosol"/>
    <property type="evidence" value="ECO:0007669"/>
    <property type="project" value="TreeGrafter"/>
</dbReference>
<dbReference type="GO" id="GO:0008270">
    <property type="term" value="F:zinc ion binding"/>
    <property type="evidence" value="ECO:0007669"/>
    <property type="project" value="UniProtKB-KW"/>
</dbReference>
<reference evidence="8" key="1">
    <citation type="submission" date="2021-06" db="EMBL/GenBank/DDBJ databases">
        <title>Parelaphostrongylus tenuis whole genome reference sequence.</title>
        <authorList>
            <person name="Garwood T.J."/>
            <person name="Larsen P.A."/>
            <person name="Fountain-Jones N.M."/>
            <person name="Garbe J.R."/>
            <person name="Macchietto M.G."/>
            <person name="Kania S.A."/>
            <person name="Gerhold R.W."/>
            <person name="Richards J.E."/>
            <person name="Wolf T.M."/>
        </authorList>
    </citation>
    <scope>NUCLEOTIDE SEQUENCE</scope>
    <source>
        <strain evidence="8">MNPRO001-30</strain>
        <tissue evidence="8">Meninges</tissue>
    </source>
</reference>
<proteinExistence type="predicted"/>
<evidence type="ECO:0000256" key="1">
    <source>
        <dbReference type="ARBA" id="ARBA00022723"/>
    </source>
</evidence>
<comment type="caution">
    <text evidence="8">The sequence shown here is derived from an EMBL/GenBank/DDBJ whole genome shotgun (WGS) entry which is preliminary data.</text>
</comment>
<evidence type="ECO:0000256" key="5">
    <source>
        <dbReference type="PROSITE-ProRule" id="PRU00723"/>
    </source>
</evidence>